<evidence type="ECO:0000313" key="2">
    <source>
        <dbReference type="EMBL" id="QEI07751.1"/>
    </source>
</evidence>
<sequence>MTPIDTLFSSSRAVRVRWTHPLRRFALASLTAMLLGTTAAHAGTADQVDVQYVDPDNFTEFRHAGVGVDRNERGWLNSLARHIAQRVGGVLPAGQHMTIVVTDVDRAGDYEPWHGGQSADVRIVRDIYPPSITLSFTLLSADGTILRAGQTRLRDTTFMMRMNHYSDDPLRYEKALIDDWVSRAFPAG</sequence>
<name>A0A5C0B4J4_9BURK</name>
<dbReference type="EMBL" id="CP043046">
    <property type="protein sequence ID" value="QEI07751.1"/>
    <property type="molecule type" value="Genomic_DNA"/>
</dbReference>
<proteinExistence type="predicted"/>
<dbReference type="Proteomes" id="UP000325161">
    <property type="component" value="Chromosome"/>
</dbReference>
<dbReference type="InterPro" id="IPR021557">
    <property type="entry name" value="DUF3016"/>
</dbReference>
<reference evidence="2 3" key="1">
    <citation type="submission" date="2019-08" db="EMBL/GenBank/DDBJ databases">
        <title>Amphibian skin-associated Pigmentiphaga: genome sequence and occurrence across geography and hosts.</title>
        <authorList>
            <person name="Bletz M.C."/>
            <person name="Bunk B."/>
            <person name="Sproeer C."/>
            <person name="Biwer P."/>
            <person name="Reiter S."/>
            <person name="Rabemananjara F.C.E."/>
            <person name="Schulz S."/>
            <person name="Overmann J."/>
            <person name="Vences M."/>
        </authorList>
    </citation>
    <scope>NUCLEOTIDE SEQUENCE [LARGE SCALE GENOMIC DNA]</scope>
    <source>
        <strain evidence="2 3">Mada1488</strain>
    </source>
</reference>
<accession>A0A5C0B4J4</accession>
<organism evidence="2 3">
    <name type="scientific">Pigmentiphaga aceris</name>
    <dbReference type="NCBI Taxonomy" id="1940612"/>
    <lineage>
        <taxon>Bacteria</taxon>
        <taxon>Pseudomonadati</taxon>
        <taxon>Pseudomonadota</taxon>
        <taxon>Betaproteobacteria</taxon>
        <taxon>Burkholderiales</taxon>
        <taxon>Alcaligenaceae</taxon>
        <taxon>Pigmentiphaga</taxon>
    </lineage>
</organism>
<dbReference type="AlphaFoldDB" id="A0A5C0B4J4"/>
<gene>
    <name evidence="2" type="ORF">FXN63_19345</name>
</gene>
<evidence type="ECO:0000313" key="3">
    <source>
        <dbReference type="Proteomes" id="UP000325161"/>
    </source>
</evidence>
<dbReference type="Pfam" id="PF11454">
    <property type="entry name" value="DUF3016"/>
    <property type="match status" value="1"/>
</dbReference>
<feature type="signal peptide" evidence="1">
    <location>
        <begin position="1"/>
        <end position="42"/>
    </location>
</feature>
<dbReference type="KEGG" id="pacr:FXN63_19345"/>
<feature type="chain" id="PRO_5022759446" evidence="1">
    <location>
        <begin position="43"/>
        <end position="188"/>
    </location>
</feature>
<keyword evidence="1" id="KW-0732">Signal</keyword>
<protein>
    <submittedName>
        <fullName evidence="2">DUF3016 domain-containing protein</fullName>
    </submittedName>
</protein>
<evidence type="ECO:0000256" key="1">
    <source>
        <dbReference type="SAM" id="SignalP"/>
    </source>
</evidence>
<dbReference type="OrthoDB" id="195620at2"/>
<keyword evidence="3" id="KW-1185">Reference proteome</keyword>
<dbReference type="RefSeq" id="WP_148816798.1">
    <property type="nucleotide sequence ID" value="NZ_CP043046.1"/>
</dbReference>